<protein>
    <recommendedName>
        <fullName evidence="5">DUF4350 domain-containing protein</fullName>
    </recommendedName>
</protein>
<dbReference type="KEGG" id="uli:ETAA1_35000"/>
<dbReference type="Proteomes" id="UP000319576">
    <property type="component" value="Chromosome"/>
</dbReference>
<evidence type="ECO:0000256" key="1">
    <source>
        <dbReference type="SAM" id="MobiDB-lite"/>
    </source>
</evidence>
<feature type="chain" id="PRO_5021836465" description="DUF4350 domain-containing protein" evidence="2">
    <location>
        <begin position="22"/>
        <end position="527"/>
    </location>
</feature>
<evidence type="ECO:0000313" key="4">
    <source>
        <dbReference type="Proteomes" id="UP000319576"/>
    </source>
</evidence>
<keyword evidence="4" id="KW-1185">Reference proteome</keyword>
<name>A0A517XVJ5_9BACT</name>
<reference evidence="3 4" key="1">
    <citation type="submission" date="2019-02" db="EMBL/GenBank/DDBJ databases">
        <title>Deep-cultivation of Planctomycetes and their phenomic and genomic characterization uncovers novel biology.</title>
        <authorList>
            <person name="Wiegand S."/>
            <person name="Jogler M."/>
            <person name="Boedeker C."/>
            <person name="Pinto D."/>
            <person name="Vollmers J."/>
            <person name="Rivas-Marin E."/>
            <person name="Kohn T."/>
            <person name="Peeters S.H."/>
            <person name="Heuer A."/>
            <person name="Rast P."/>
            <person name="Oberbeckmann S."/>
            <person name="Bunk B."/>
            <person name="Jeske O."/>
            <person name="Meyerdierks A."/>
            <person name="Storesund J.E."/>
            <person name="Kallscheuer N."/>
            <person name="Luecker S."/>
            <person name="Lage O.M."/>
            <person name="Pohl T."/>
            <person name="Merkel B.J."/>
            <person name="Hornburger P."/>
            <person name="Mueller R.-W."/>
            <person name="Bruemmer F."/>
            <person name="Labrenz M."/>
            <person name="Spormann A.M."/>
            <person name="Op den Camp H."/>
            <person name="Overmann J."/>
            <person name="Amann R."/>
            <person name="Jetten M.S.M."/>
            <person name="Mascher T."/>
            <person name="Medema M.H."/>
            <person name="Devos D.P."/>
            <person name="Kaster A.-K."/>
            <person name="Ovreas L."/>
            <person name="Rohde M."/>
            <person name="Galperin M.Y."/>
            <person name="Jogler C."/>
        </authorList>
    </citation>
    <scope>NUCLEOTIDE SEQUENCE [LARGE SCALE GENOMIC DNA]</scope>
    <source>
        <strain evidence="3 4">ETA_A1</strain>
    </source>
</reference>
<feature type="signal peptide" evidence="2">
    <location>
        <begin position="1"/>
        <end position="21"/>
    </location>
</feature>
<proteinExistence type="predicted"/>
<gene>
    <name evidence="3" type="ORF">ETAA1_35000</name>
</gene>
<evidence type="ECO:0008006" key="5">
    <source>
        <dbReference type="Google" id="ProtNLM"/>
    </source>
</evidence>
<accession>A0A517XVJ5</accession>
<evidence type="ECO:0000256" key="2">
    <source>
        <dbReference type="SAM" id="SignalP"/>
    </source>
</evidence>
<dbReference type="EMBL" id="CP036273">
    <property type="protein sequence ID" value="QDU21533.1"/>
    <property type="molecule type" value="Genomic_DNA"/>
</dbReference>
<organism evidence="3 4">
    <name type="scientific">Urbifossiella limnaea</name>
    <dbReference type="NCBI Taxonomy" id="2528023"/>
    <lineage>
        <taxon>Bacteria</taxon>
        <taxon>Pseudomonadati</taxon>
        <taxon>Planctomycetota</taxon>
        <taxon>Planctomycetia</taxon>
        <taxon>Gemmatales</taxon>
        <taxon>Gemmataceae</taxon>
        <taxon>Urbifossiella</taxon>
    </lineage>
</organism>
<evidence type="ECO:0000313" key="3">
    <source>
        <dbReference type="EMBL" id="QDU21533.1"/>
    </source>
</evidence>
<feature type="region of interest" description="Disordered" evidence="1">
    <location>
        <begin position="392"/>
        <end position="411"/>
    </location>
</feature>
<sequence length="527" mass="56998" precursor="true">MTTPRLLLTLAVALAPATAWGQPLPPGFGAPHPARTISRLGTHVFRWLVDRGGLKPMTDSELVLVTRQQQYSDTVVIVFGSWNSNAGWQPQPGGQPISTWVSNASQFGGAVLVANDTFQSVSFGGRQPVQFSGQRVITPQPGVGEWLVLNRNEIEQFAVPAVRPPGAAGPEWELLGGDRPLPRVVTELPGTLSNLKGSGLTPLAGFPWNAQFRNTRALVSGTSDAFIAGASRHPQTGRPCRLIAVADHAVYLNGQLLAAEGGVATDNLEFADRTVKFLTGGNGDEKRTKCLLVVDGVVVRDYGELNQLLRPPPPPLPKPDWEKLQPKLVDLGNQLIDKFQENDFLNRAVVGKNPDEPRSQLRTLLGLLLTAACLWAAMSLVRRVLGAREPTDLNAAPPGGRPPPPPGGAAGVFGRRSKELATRDNLLEPARAACRDFFDTVGRPPEPGPRLPKVVITDVVRKPETLRQALRDLWAVAFGRPAPVTAVRWAALEPLLARALAAHREKKWRFVEAEAWPDVSTRSRGEA</sequence>
<dbReference type="AlphaFoldDB" id="A0A517XVJ5"/>
<keyword evidence="2" id="KW-0732">Signal</keyword>